<reference evidence="2" key="2">
    <citation type="journal article" date="2015" name="Genome Biol.">
        <title>Comparative genomics of Steinernema reveals deeply conserved gene regulatory networks.</title>
        <authorList>
            <person name="Dillman A.R."/>
            <person name="Macchietto M."/>
            <person name="Porter C.F."/>
            <person name="Rogers A."/>
            <person name="Williams B."/>
            <person name="Antoshechkin I."/>
            <person name="Lee M.M."/>
            <person name="Goodwin Z."/>
            <person name="Lu X."/>
            <person name="Lewis E.E."/>
            <person name="Goodrich-Blair H."/>
            <person name="Stock S.P."/>
            <person name="Adams B.J."/>
            <person name="Sternberg P.W."/>
            <person name="Mortazavi A."/>
        </authorList>
    </citation>
    <scope>NUCLEOTIDE SEQUENCE [LARGE SCALE GENOMIC DNA]</scope>
    <source>
        <strain evidence="2">ALL</strain>
    </source>
</reference>
<feature type="transmembrane region" description="Helical" evidence="1">
    <location>
        <begin position="133"/>
        <end position="155"/>
    </location>
</feature>
<reference evidence="2" key="3">
    <citation type="journal article" date="2019" name="G3 (Bethesda)">
        <title>Hybrid Assembly of the Genome of the Entomopathogenic Nematode Steinernema carpocapsae Identifies the X-Chromosome.</title>
        <authorList>
            <person name="Serra L."/>
            <person name="Macchietto M."/>
            <person name="Macias-Munoz A."/>
            <person name="McGill C.J."/>
            <person name="Rodriguez I.M."/>
            <person name="Rodriguez B."/>
            <person name="Murad R."/>
            <person name="Mortazavi A."/>
        </authorList>
    </citation>
    <scope>NUCLEOTIDE SEQUENCE</scope>
    <source>
        <strain evidence="2">ALL</strain>
    </source>
</reference>
<sequence length="261" mass="30250">MIYPNVLVIVQYFSRMILYTVSFVCFVRAFRRHSLRNIHKISPIIASRLVSDCVSLVCCIPDEIIYAVFMFRIAGVPGQTTKYLASTTAIMECFQFSHDIVTLGTFYIPKARQLYHCYYIDCLFGTNSEHRQLTIFIMLVSSLLNVILGGFYVIQLKNSLLPETEKKINRVIKYQFVLRCLFQTCPFLIDFVCARYFQISVSYYIGYYATLFWAGDVAALTFVYDRILQKHWNLTNFARRMMIASSIRISRSSSLSNVSNS</sequence>
<keyword evidence="1" id="KW-0472">Membrane</keyword>
<organism evidence="2">
    <name type="scientific">Steinernema carpocapsae</name>
    <name type="common">Entomopathogenic nematode</name>
    <dbReference type="NCBI Taxonomy" id="34508"/>
    <lineage>
        <taxon>Eukaryota</taxon>
        <taxon>Metazoa</taxon>
        <taxon>Ecdysozoa</taxon>
        <taxon>Nematoda</taxon>
        <taxon>Chromadorea</taxon>
        <taxon>Rhabditida</taxon>
        <taxon>Tylenchina</taxon>
        <taxon>Panagrolaimomorpha</taxon>
        <taxon>Strongyloidoidea</taxon>
        <taxon>Steinernematidae</taxon>
        <taxon>Steinernema</taxon>
    </lineage>
</organism>
<keyword evidence="1" id="KW-1133">Transmembrane helix</keyword>
<accession>A0A4U5P8Q5</accession>
<gene>
    <name evidence="2" type="ORF">L596_006945</name>
</gene>
<feature type="transmembrane region" description="Helical" evidence="1">
    <location>
        <begin position="50"/>
        <end position="74"/>
    </location>
</feature>
<keyword evidence="1" id="KW-0812">Transmembrane</keyword>
<protein>
    <submittedName>
        <fullName evidence="2">Uncharacterized protein</fullName>
    </submittedName>
</protein>
<evidence type="ECO:0000313" key="2">
    <source>
        <dbReference type="EMBL" id="TKR92254.1"/>
    </source>
</evidence>
<feature type="transmembrane region" description="Helical" evidence="1">
    <location>
        <begin position="176"/>
        <end position="197"/>
    </location>
</feature>
<comment type="caution">
    <text evidence="2">The sequence shown here is derived from an EMBL/GenBank/DDBJ whole genome shotgun (WGS) entry which is preliminary data.</text>
</comment>
<name>A0A4U5P8Q5_STECR</name>
<feature type="transmembrane region" description="Helical" evidence="1">
    <location>
        <begin position="12"/>
        <end position="30"/>
    </location>
</feature>
<reference evidence="2" key="1">
    <citation type="submission" date="2013-11" db="EMBL/GenBank/DDBJ databases">
        <authorList>
            <person name="Sternberg P."/>
            <person name="Dillman A."/>
            <person name="Macchietto M."/>
        </authorList>
    </citation>
    <scope>NUCLEOTIDE SEQUENCE</scope>
    <source>
        <strain evidence="2">ALL</strain>
    </source>
</reference>
<proteinExistence type="predicted"/>
<feature type="transmembrane region" description="Helical" evidence="1">
    <location>
        <begin position="203"/>
        <end position="224"/>
    </location>
</feature>
<dbReference type="AlphaFoldDB" id="A0A4U5P8Q5"/>
<evidence type="ECO:0000256" key="1">
    <source>
        <dbReference type="SAM" id="Phobius"/>
    </source>
</evidence>
<dbReference type="EMBL" id="AZBU02000002">
    <property type="protein sequence ID" value="TKR92254.1"/>
    <property type="molecule type" value="Genomic_DNA"/>
</dbReference>
<dbReference type="OrthoDB" id="10671477at2759"/>